<proteinExistence type="predicted"/>
<dbReference type="EMBL" id="PRLG01000020">
    <property type="protein sequence ID" value="PYY28168.1"/>
    <property type="molecule type" value="Genomic_DNA"/>
</dbReference>
<organism evidence="1 2">
    <name type="scientific">Paenibacillus illinoisensis</name>
    <dbReference type="NCBI Taxonomy" id="59845"/>
    <lineage>
        <taxon>Bacteria</taxon>
        <taxon>Bacillati</taxon>
        <taxon>Bacillota</taxon>
        <taxon>Bacilli</taxon>
        <taxon>Bacillales</taxon>
        <taxon>Paenibacillaceae</taxon>
        <taxon>Paenibacillus</taxon>
    </lineage>
</organism>
<accession>A0A2W0CK20</accession>
<gene>
    <name evidence="1" type="ORF">PIL02S_03314</name>
</gene>
<dbReference type="Proteomes" id="UP000247459">
    <property type="component" value="Unassembled WGS sequence"/>
</dbReference>
<comment type="caution">
    <text evidence="1">The sequence shown here is derived from an EMBL/GenBank/DDBJ whole genome shotgun (WGS) entry which is preliminary data.</text>
</comment>
<dbReference type="AlphaFoldDB" id="A0A2W0CK20"/>
<evidence type="ECO:0000313" key="2">
    <source>
        <dbReference type="Proteomes" id="UP000247459"/>
    </source>
</evidence>
<name>A0A2W0CK20_9BACL</name>
<protein>
    <submittedName>
        <fullName evidence="1">Uncharacterized protein</fullName>
    </submittedName>
</protein>
<reference evidence="1 2" key="1">
    <citation type="submission" date="2018-01" db="EMBL/GenBank/DDBJ databases">
        <title>Genome sequence of the PGP bacterium Paenibacillus illinoisensis E3.</title>
        <authorList>
            <person name="Rolli E."/>
            <person name="Marasco R."/>
            <person name="Bessem C."/>
            <person name="Michoud G."/>
            <person name="Gaiarsa S."/>
            <person name="Borin S."/>
            <person name="Daffonchio D."/>
        </authorList>
    </citation>
    <scope>NUCLEOTIDE SEQUENCE [LARGE SCALE GENOMIC DNA]</scope>
    <source>
        <strain evidence="1 2">E3</strain>
    </source>
</reference>
<evidence type="ECO:0000313" key="1">
    <source>
        <dbReference type="EMBL" id="PYY28168.1"/>
    </source>
</evidence>
<sequence>MNGKWIVISFWNHRSESGYSIEEFYSEEEALNYSHSIDEEDLYCVARVISQ</sequence>